<dbReference type="WBParaSite" id="Hba_20364">
    <property type="protein sequence ID" value="Hba_20364"/>
    <property type="gene ID" value="Hba_20364"/>
</dbReference>
<proteinExistence type="predicted"/>
<evidence type="ECO:0000313" key="1">
    <source>
        <dbReference type="Proteomes" id="UP000095283"/>
    </source>
</evidence>
<dbReference type="AlphaFoldDB" id="A0A1I7XRK4"/>
<dbReference type="Proteomes" id="UP000095283">
    <property type="component" value="Unplaced"/>
</dbReference>
<sequence length="97" mass="11277">MWTQHEFNRIKWREDCTGLLRPPMIGLLASDRLTDFTDIAYLLIASETKDGQLKVYFIFSNYCAYGADLDLKALACNHIGHRMRALEREKPISIEQK</sequence>
<reference evidence="2" key="1">
    <citation type="submission" date="2016-11" db="UniProtKB">
        <authorList>
            <consortium name="WormBaseParasite"/>
        </authorList>
    </citation>
    <scope>IDENTIFICATION</scope>
</reference>
<name>A0A1I7XRK4_HETBA</name>
<organism evidence="1 2">
    <name type="scientific">Heterorhabditis bacteriophora</name>
    <name type="common">Entomopathogenic nematode worm</name>
    <dbReference type="NCBI Taxonomy" id="37862"/>
    <lineage>
        <taxon>Eukaryota</taxon>
        <taxon>Metazoa</taxon>
        <taxon>Ecdysozoa</taxon>
        <taxon>Nematoda</taxon>
        <taxon>Chromadorea</taxon>
        <taxon>Rhabditida</taxon>
        <taxon>Rhabditina</taxon>
        <taxon>Rhabditomorpha</taxon>
        <taxon>Strongyloidea</taxon>
        <taxon>Heterorhabditidae</taxon>
        <taxon>Heterorhabditis</taxon>
    </lineage>
</organism>
<evidence type="ECO:0000313" key="2">
    <source>
        <dbReference type="WBParaSite" id="Hba_20364"/>
    </source>
</evidence>
<keyword evidence="1" id="KW-1185">Reference proteome</keyword>
<protein>
    <submittedName>
        <fullName evidence="2">SWIM-type domain-containing protein</fullName>
    </submittedName>
</protein>
<accession>A0A1I7XRK4</accession>